<keyword evidence="9 10" id="KW-0472">Membrane</keyword>
<dbReference type="EC" id="2.4.1.-" evidence="10"/>
<keyword evidence="8 10" id="KW-0333">Golgi apparatus</keyword>
<dbReference type="PANTHER" id="PTHR11214:SF349">
    <property type="entry name" value="BETA-1,3-GALACTOSYLTRANSFERASE BRN"/>
    <property type="match status" value="1"/>
</dbReference>
<feature type="transmembrane region" description="Helical" evidence="10">
    <location>
        <begin position="17"/>
        <end position="38"/>
    </location>
</feature>
<keyword evidence="5 10" id="KW-0812">Transmembrane</keyword>
<evidence type="ECO:0000256" key="9">
    <source>
        <dbReference type="ARBA" id="ARBA00023136"/>
    </source>
</evidence>
<evidence type="ECO:0000313" key="11">
    <source>
        <dbReference type="EMBL" id="KAK6632097.1"/>
    </source>
</evidence>
<evidence type="ECO:0000256" key="8">
    <source>
        <dbReference type="ARBA" id="ARBA00023034"/>
    </source>
</evidence>
<comment type="caution">
    <text evidence="11">The sequence shown here is derived from an EMBL/GenBank/DDBJ whole genome shotgun (WGS) entry which is preliminary data.</text>
</comment>
<dbReference type="PANTHER" id="PTHR11214">
    <property type="entry name" value="BETA-1,3-N-ACETYLGLUCOSAMINYLTRANSFERASE"/>
    <property type="match status" value="1"/>
</dbReference>
<comment type="subcellular location">
    <subcellularLocation>
        <location evidence="1 10">Golgi apparatus membrane</location>
        <topology evidence="1 10">Single-pass type II membrane protein</topology>
    </subcellularLocation>
</comment>
<evidence type="ECO:0000256" key="2">
    <source>
        <dbReference type="ARBA" id="ARBA00008661"/>
    </source>
</evidence>
<keyword evidence="7 10" id="KW-1133">Transmembrane helix</keyword>
<organism evidence="11 12">
    <name type="scientific">Polyplax serrata</name>
    <name type="common">Common mouse louse</name>
    <dbReference type="NCBI Taxonomy" id="468196"/>
    <lineage>
        <taxon>Eukaryota</taxon>
        <taxon>Metazoa</taxon>
        <taxon>Ecdysozoa</taxon>
        <taxon>Arthropoda</taxon>
        <taxon>Hexapoda</taxon>
        <taxon>Insecta</taxon>
        <taxon>Pterygota</taxon>
        <taxon>Neoptera</taxon>
        <taxon>Paraneoptera</taxon>
        <taxon>Psocodea</taxon>
        <taxon>Troctomorpha</taxon>
        <taxon>Phthiraptera</taxon>
        <taxon>Anoplura</taxon>
        <taxon>Polyplacidae</taxon>
        <taxon>Polyplax</taxon>
    </lineage>
</organism>
<accession>A0ABR1AZU2</accession>
<evidence type="ECO:0000256" key="6">
    <source>
        <dbReference type="ARBA" id="ARBA00022968"/>
    </source>
</evidence>
<evidence type="ECO:0000256" key="5">
    <source>
        <dbReference type="ARBA" id="ARBA00022692"/>
    </source>
</evidence>
<sequence length="373" mass="44572">MVCPKVLKYLPPIHKKYLLCGVICVFVLDFFGAFTHLFEEDFDENFQYPYYGDIGKYVLQLSTGIKPDVAPINFYNFSYLYSNSYKCKDSRNLRLVYIIKSSLQNFERRKVIRRTWGYEKRFSDVKIFTIFVLGTSLKGEYQVSIDREINAYKDIVQIDFIDSYYNNTLKTMSAFKWVTEYCPHSRFYFFSDDDMYISTKNVLRFLRNPTQYPGYLEMPPLQEQNTELLKDIKYKIRHSYNYDLPPNITLYAGFVFVSSPLRHKSSKWYVSLKEYKYNMWPPYIPAGAYVVSRDALFKLYYTSLYTKHFRFDDIFLGLVSLKAGIQPFHCDQFSFYKKKYNLLNYKYLISSHGYDNPEELEFIWNQQKEAGNV</sequence>
<evidence type="ECO:0000256" key="1">
    <source>
        <dbReference type="ARBA" id="ARBA00004323"/>
    </source>
</evidence>
<comment type="similarity">
    <text evidence="2 10">Belongs to the glycosyltransferase 31 family.</text>
</comment>
<dbReference type="Gene3D" id="3.90.550.50">
    <property type="match status" value="1"/>
</dbReference>
<dbReference type="Proteomes" id="UP001359485">
    <property type="component" value="Unassembled WGS sequence"/>
</dbReference>
<proteinExistence type="inferred from homology"/>
<dbReference type="InterPro" id="IPR002659">
    <property type="entry name" value="Glyco_trans_31"/>
</dbReference>
<gene>
    <name evidence="11" type="ORF">RUM44_007127</name>
</gene>
<keyword evidence="6 10" id="KW-0735">Signal-anchor</keyword>
<keyword evidence="12" id="KW-1185">Reference proteome</keyword>
<protein>
    <recommendedName>
        <fullName evidence="10">Hexosyltransferase</fullName>
        <ecNumber evidence="10">2.4.1.-</ecNumber>
    </recommendedName>
</protein>
<reference evidence="11 12" key="1">
    <citation type="submission" date="2023-09" db="EMBL/GenBank/DDBJ databases">
        <title>Genomes of two closely related lineages of the louse Polyplax serrata with different host specificities.</title>
        <authorList>
            <person name="Martinu J."/>
            <person name="Tarabai H."/>
            <person name="Stefka J."/>
            <person name="Hypsa V."/>
        </authorList>
    </citation>
    <scope>NUCLEOTIDE SEQUENCE [LARGE SCALE GENOMIC DNA]</scope>
    <source>
        <strain evidence="11">98ZLc_SE</strain>
    </source>
</reference>
<keyword evidence="3 10" id="KW-0328">Glycosyltransferase</keyword>
<dbReference type="EMBL" id="JAWJWF010000005">
    <property type="protein sequence ID" value="KAK6632097.1"/>
    <property type="molecule type" value="Genomic_DNA"/>
</dbReference>
<evidence type="ECO:0000256" key="3">
    <source>
        <dbReference type="ARBA" id="ARBA00022676"/>
    </source>
</evidence>
<name>A0ABR1AZU2_POLSC</name>
<keyword evidence="4" id="KW-0808">Transferase</keyword>
<evidence type="ECO:0000313" key="12">
    <source>
        <dbReference type="Proteomes" id="UP001359485"/>
    </source>
</evidence>
<evidence type="ECO:0000256" key="7">
    <source>
        <dbReference type="ARBA" id="ARBA00022989"/>
    </source>
</evidence>
<evidence type="ECO:0000256" key="10">
    <source>
        <dbReference type="RuleBase" id="RU363063"/>
    </source>
</evidence>
<dbReference type="Pfam" id="PF01762">
    <property type="entry name" value="Galactosyl_T"/>
    <property type="match status" value="1"/>
</dbReference>
<evidence type="ECO:0000256" key="4">
    <source>
        <dbReference type="ARBA" id="ARBA00022679"/>
    </source>
</evidence>